<evidence type="ECO:0000256" key="1">
    <source>
        <dbReference type="ARBA" id="ARBA00005952"/>
    </source>
</evidence>
<gene>
    <name evidence="6" type="primary">nusB</name>
    <name evidence="8" type="ORF">B0X71_07900</name>
</gene>
<dbReference type="OrthoDB" id="9811381at2"/>
<dbReference type="SUPFAM" id="SSF48013">
    <property type="entry name" value="NusB-like"/>
    <property type="match status" value="1"/>
</dbReference>
<dbReference type="KEGG" id="pmar:B0X71_07900"/>
<evidence type="ECO:0000313" key="9">
    <source>
        <dbReference type="Proteomes" id="UP000188184"/>
    </source>
</evidence>
<keyword evidence="2 6" id="KW-0889">Transcription antitermination</keyword>
<name>A0A1Q2KZF7_9BACL</name>
<dbReference type="InterPro" id="IPR011605">
    <property type="entry name" value="NusB_fam"/>
</dbReference>
<dbReference type="HAMAP" id="MF_00073">
    <property type="entry name" value="NusB"/>
    <property type="match status" value="1"/>
</dbReference>
<accession>A0A1Q2KZF7</accession>
<evidence type="ECO:0000256" key="5">
    <source>
        <dbReference type="ARBA" id="ARBA00023163"/>
    </source>
</evidence>
<keyword evidence="4 6" id="KW-0805">Transcription regulation</keyword>
<dbReference type="GO" id="GO:0003723">
    <property type="term" value="F:RNA binding"/>
    <property type="evidence" value="ECO:0007669"/>
    <property type="project" value="UniProtKB-UniRule"/>
</dbReference>
<dbReference type="InterPro" id="IPR035926">
    <property type="entry name" value="NusB-like_sf"/>
</dbReference>
<evidence type="ECO:0000256" key="4">
    <source>
        <dbReference type="ARBA" id="ARBA00023015"/>
    </source>
</evidence>
<keyword evidence="3 6" id="KW-0694">RNA-binding</keyword>
<comment type="function">
    <text evidence="6">Involved in transcription antitermination. Required for transcription of ribosomal RNA (rRNA) genes. Binds specifically to the boxA antiterminator sequence of the ribosomal RNA (rrn) operons.</text>
</comment>
<keyword evidence="5 6" id="KW-0804">Transcription</keyword>
<feature type="domain" description="NusB/RsmB/TIM44" evidence="7">
    <location>
        <begin position="4"/>
        <end position="124"/>
    </location>
</feature>
<evidence type="ECO:0000259" key="7">
    <source>
        <dbReference type="Pfam" id="PF01029"/>
    </source>
</evidence>
<dbReference type="GO" id="GO:0005829">
    <property type="term" value="C:cytosol"/>
    <property type="evidence" value="ECO:0007669"/>
    <property type="project" value="TreeGrafter"/>
</dbReference>
<sequence>MKRHEAREKAFQTLFQLDSTEMTVEEATDHIMEGKTDQFFNLLVEGTFRNRAAIDEKLRANLEKWSLDRLPKAERTILRLAVFELEYLEDAPDRVVLNEAIELSKSYGDDRSPKFVNGVLSKFTDKGITD</sequence>
<dbReference type="InterPro" id="IPR006027">
    <property type="entry name" value="NusB_RsmB_TIM44"/>
</dbReference>
<evidence type="ECO:0000256" key="3">
    <source>
        <dbReference type="ARBA" id="ARBA00022884"/>
    </source>
</evidence>
<evidence type="ECO:0000256" key="2">
    <source>
        <dbReference type="ARBA" id="ARBA00022814"/>
    </source>
</evidence>
<keyword evidence="9" id="KW-1185">Reference proteome</keyword>
<dbReference type="AlphaFoldDB" id="A0A1Q2KZF7"/>
<dbReference type="Pfam" id="PF01029">
    <property type="entry name" value="NusB"/>
    <property type="match status" value="1"/>
</dbReference>
<organism evidence="8 9">
    <name type="scientific">Planococcus lenghuensis</name>
    <dbReference type="NCBI Taxonomy" id="2213202"/>
    <lineage>
        <taxon>Bacteria</taxon>
        <taxon>Bacillati</taxon>
        <taxon>Bacillota</taxon>
        <taxon>Bacilli</taxon>
        <taxon>Bacillales</taxon>
        <taxon>Caryophanaceae</taxon>
        <taxon>Planococcus</taxon>
    </lineage>
</organism>
<protein>
    <recommendedName>
        <fullName evidence="6">Transcription antitermination protein NusB</fullName>
    </recommendedName>
    <alternativeName>
        <fullName evidence="6">Antitermination factor NusB</fullName>
    </alternativeName>
</protein>
<dbReference type="PANTHER" id="PTHR11078">
    <property type="entry name" value="N UTILIZATION SUBSTANCE PROTEIN B-RELATED"/>
    <property type="match status" value="1"/>
</dbReference>
<evidence type="ECO:0000313" key="8">
    <source>
        <dbReference type="EMBL" id="AQQ53022.1"/>
    </source>
</evidence>
<dbReference type="EMBL" id="CP019640">
    <property type="protein sequence ID" value="AQQ53022.1"/>
    <property type="molecule type" value="Genomic_DNA"/>
</dbReference>
<dbReference type="PANTHER" id="PTHR11078:SF3">
    <property type="entry name" value="ANTITERMINATION NUSB DOMAIN-CONTAINING PROTEIN"/>
    <property type="match status" value="1"/>
</dbReference>
<dbReference type="NCBIfam" id="TIGR01951">
    <property type="entry name" value="nusB"/>
    <property type="match status" value="1"/>
</dbReference>
<evidence type="ECO:0000256" key="6">
    <source>
        <dbReference type="HAMAP-Rule" id="MF_00073"/>
    </source>
</evidence>
<dbReference type="Proteomes" id="UP000188184">
    <property type="component" value="Chromosome"/>
</dbReference>
<dbReference type="GO" id="GO:0031564">
    <property type="term" value="P:transcription antitermination"/>
    <property type="evidence" value="ECO:0007669"/>
    <property type="project" value="UniProtKB-KW"/>
</dbReference>
<proteinExistence type="inferred from homology"/>
<reference evidence="8 9" key="1">
    <citation type="submission" date="2017-02" db="EMBL/GenBank/DDBJ databases">
        <title>The complete genomic sequence of a novel cold adapted crude oil-degrading bacterium Planococcus qaidamina Y42.</title>
        <authorList>
            <person name="Yang R."/>
        </authorList>
    </citation>
    <scope>NUCLEOTIDE SEQUENCE [LARGE SCALE GENOMIC DNA]</scope>
    <source>
        <strain evidence="8 9">Y42</strain>
    </source>
</reference>
<dbReference type="Gene3D" id="1.10.940.10">
    <property type="entry name" value="NusB-like"/>
    <property type="match status" value="1"/>
</dbReference>
<dbReference type="CDD" id="cd00619">
    <property type="entry name" value="Terminator_NusB"/>
    <property type="match status" value="1"/>
</dbReference>
<comment type="similarity">
    <text evidence="1 6">Belongs to the NusB family.</text>
</comment>
<dbReference type="GO" id="GO:0006353">
    <property type="term" value="P:DNA-templated transcription termination"/>
    <property type="evidence" value="ECO:0007669"/>
    <property type="project" value="UniProtKB-UniRule"/>
</dbReference>
<dbReference type="RefSeq" id="WP_077588904.1">
    <property type="nucleotide sequence ID" value="NZ_CP019640.1"/>
</dbReference>